<gene>
    <name evidence="2" type="ORF">MGMO_75c00010</name>
</gene>
<evidence type="ECO:0000256" key="1">
    <source>
        <dbReference type="SAM" id="MobiDB-lite"/>
    </source>
</evidence>
<sequence length="144" mass="15388">MDNAVMPVCVLRKRKRFPHHPPDPLAQGVVPALHVRGLAGPLADAPVQRFGKHAGVGFPEVAESAAAAVGVGYPVPELPAGRLAPVTVDVGHYLPRPAAQRRALPRPGHQPPLASAGVFFSQADTVGRDTPKAREMPRRLERSW</sequence>
<organism evidence="2 3">
    <name type="scientific">Methyloglobulus morosus KoM1</name>
    <dbReference type="NCBI Taxonomy" id="1116472"/>
    <lineage>
        <taxon>Bacteria</taxon>
        <taxon>Pseudomonadati</taxon>
        <taxon>Pseudomonadota</taxon>
        <taxon>Gammaproteobacteria</taxon>
        <taxon>Methylococcales</taxon>
        <taxon>Methylococcaceae</taxon>
        <taxon>Methyloglobulus</taxon>
    </lineage>
</organism>
<reference evidence="2 3" key="1">
    <citation type="journal article" date="2013" name="Genome Announc.">
        <title>Draft Genome Sequence of the Methanotrophic Gammaproteobacterium Methyloglobulus morosus DSM 22980 Strain KoM1.</title>
        <authorList>
            <person name="Poehlein A."/>
            <person name="Deutzmann J.S."/>
            <person name="Daniel R."/>
            <person name="Simeonova D.D."/>
        </authorList>
    </citation>
    <scope>NUCLEOTIDE SEQUENCE [LARGE SCALE GENOMIC DNA]</scope>
    <source>
        <strain evidence="2 3">KoM1</strain>
    </source>
</reference>
<dbReference type="EMBL" id="AYLO01000072">
    <property type="protein sequence ID" value="ESS72045.1"/>
    <property type="molecule type" value="Genomic_DNA"/>
</dbReference>
<evidence type="ECO:0000313" key="2">
    <source>
        <dbReference type="EMBL" id="ESS72045.1"/>
    </source>
</evidence>
<feature type="compositionally biased region" description="Basic and acidic residues" evidence="1">
    <location>
        <begin position="126"/>
        <end position="144"/>
    </location>
</feature>
<protein>
    <submittedName>
        <fullName evidence="2">Uncharacterized protein</fullName>
    </submittedName>
</protein>
<evidence type="ECO:0000313" key="3">
    <source>
        <dbReference type="Proteomes" id="UP000017842"/>
    </source>
</evidence>
<keyword evidence="3" id="KW-1185">Reference proteome</keyword>
<feature type="region of interest" description="Disordered" evidence="1">
    <location>
        <begin position="100"/>
        <end position="144"/>
    </location>
</feature>
<accession>V5BFK3</accession>
<dbReference type="AlphaFoldDB" id="V5BFK3"/>
<name>V5BFK3_9GAMM</name>
<proteinExistence type="predicted"/>
<dbReference type="Proteomes" id="UP000017842">
    <property type="component" value="Unassembled WGS sequence"/>
</dbReference>
<comment type="caution">
    <text evidence="2">The sequence shown here is derived from an EMBL/GenBank/DDBJ whole genome shotgun (WGS) entry which is preliminary data.</text>
</comment>